<dbReference type="CDD" id="cd00739">
    <property type="entry name" value="DHPS"/>
    <property type="match status" value="1"/>
</dbReference>
<evidence type="ECO:0000256" key="3">
    <source>
        <dbReference type="ARBA" id="ARBA00004763"/>
    </source>
</evidence>
<evidence type="ECO:0000256" key="5">
    <source>
        <dbReference type="ARBA" id="ARBA00012458"/>
    </source>
</evidence>
<reference evidence="15 16" key="1">
    <citation type="submission" date="2019-03" db="EMBL/GenBank/DDBJ databases">
        <title>Genomics of glacier-inhabiting Cryobacterium strains.</title>
        <authorList>
            <person name="Liu Q."/>
            <person name="Xin Y.-H."/>
        </authorList>
    </citation>
    <scope>NUCLEOTIDE SEQUENCE [LARGE SCALE GENOMIC DNA]</scope>
    <source>
        <strain evidence="15 16">HLT2-23</strain>
    </source>
</reference>
<feature type="region of interest" description="Disordered" evidence="13">
    <location>
        <begin position="266"/>
        <end position="285"/>
    </location>
</feature>
<protein>
    <recommendedName>
        <fullName evidence="6 12">Dihydropteroate synthase</fullName>
        <shortName evidence="12">DHPS</shortName>
        <ecNumber evidence="5 12">2.5.1.15</ecNumber>
    </recommendedName>
    <alternativeName>
        <fullName evidence="11 12">Dihydropteroate pyrophosphorylase</fullName>
    </alternativeName>
</protein>
<dbReference type="OrthoDB" id="9811744at2"/>
<dbReference type="AlphaFoldDB" id="A0A4R8V432"/>
<sequence length="285" mass="30030">MTLIMGVLNVTPDSFSDGGRWASTDAAIEHGLLLHAQGADLIDVGGESTRPGATRVSPEQEQQRIIPVVTELARQGLRLSIDTLNAGTALAAAKAGASVINDVSGGLADPGMAAVAAETGLTYVAMHWRAHAQQMDTLADYGDVVTDVIAELRTRVEALTLAGVARERIVLDPGLGFSKKTEHNWQLINRLDAFAELDLPVMVGASRKRFLAEVLPVGAPVQGRDLPTAVVSVLAAQAGAWAVRVHDVAATRTALNVLASVQQSTPRRAPGLPRGAVRPSQWTHD</sequence>
<dbReference type="InterPro" id="IPR000489">
    <property type="entry name" value="Pterin-binding_dom"/>
</dbReference>
<dbReference type="PROSITE" id="PS00792">
    <property type="entry name" value="DHPS_1"/>
    <property type="match status" value="1"/>
</dbReference>
<gene>
    <name evidence="15" type="primary">folP</name>
    <name evidence="15" type="ORF">E3O06_04130</name>
</gene>
<evidence type="ECO:0000313" key="15">
    <source>
        <dbReference type="EMBL" id="TFB75835.1"/>
    </source>
</evidence>
<comment type="caution">
    <text evidence="15">The sequence shown here is derived from an EMBL/GenBank/DDBJ whole genome shotgun (WGS) entry which is preliminary data.</text>
</comment>
<evidence type="ECO:0000256" key="7">
    <source>
        <dbReference type="ARBA" id="ARBA00022679"/>
    </source>
</evidence>
<dbReference type="NCBIfam" id="TIGR01496">
    <property type="entry name" value="DHPS"/>
    <property type="match status" value="1"/>
</dbReference>
<dbReference type="PROSITE" id="PS00793">
    <property type="entry name" value="DHPS_2"/>
    <property type="match status" value="1"/>
</dbReference>
<proteinExistence type="inferred from homology"/>
<comment type="function">
    <text evidence="12">Catalyzes the condensation of para-aminobenzoate (pABA) with 6-hydroxymethyl-7,8-dihydropterin diphosphate (DHPt-PP) to form 7,8-dihydropteroate (H2Pte), the immediate precursor of folate derivatives.</text>
</comment>
<keyword evidence="9 12" id="KW-0460">Magnesium</keyword>
<dbReference type="InterPro" id="IPR006390">
    <property type="entry name" value="DHP_synth_dom"/>
</dbReference>
<evidence type="ECO:0000259" key="14">
    <source>
        <dbReference type="PROSITE" id="PS50972"/>
    </source>
</evidence>
<dbReference type="GO" id="GO:0004156">
    <property type="term" value="F:dihydropteroate synthase activity"/>
    <property type="evidence" value="ECO:0007669"/>
    <property type="project" value="UniProtKB-EC"/>
</dbReference>
<evidence type="ECO:0000256" key="4">
    <source>
        <dbReference type="ARBA" id="ARBA00009503"/>
    </source>
</evidence>
<keyword evidence="7 12" id="KW-0808">Transferase</keyword>
<evidence type="ECO:0000256" key="11">
    <source>
        <dbReference type="ARBA" id="ARBA00030193"/>
    </source>
</evidence>
<dbReference type="Pfam" id="PF00809">
    <property type="entry name" value="Pterin_bind"/>
    <property type="match status" value="1"/>
</dbReference>
<evidence type="ECO:0000313" key="16">
    <source>
        <dbReference type="Proteomes" id="UP000298173"/>
    </source>
</evidence>
<dbReference type="RefSeq" id="WP_134501732.1">
    <property type="nucleotide sequence ID" value="NZ_SOEY01000007.1"/>
</dbReference>
<name>A0A4R8V432_9MICO</name>
<dbReference type="FunFam" id="3.20.20.20:FF:000006">
    <property type="entry name" value="Dihydropteroate synthase"/>
    <property type="match status" value="1"/>
</dbReference>
<evidence type="ECO:0000256" key="2">
    <source>
        <dbReference type="ARBA" id="ARBA00001946"/>
    </source>
</evidence>
<evidence type="ECO:0000256" key="9">
    <source>
        <dbReference type="ARBA" id="ARBA00022842"/>
    </source>
</evidence>
<evidence type="ECO:0000256" key="12">
    <source>
        <dbReference type="RuleBase" id="RU361205"/>
    </source>
</evidence>
<dbReference type="SUPFAM" id="SSF51717">
    <property type="entry name" value="Dihydropteroate synthetase-like"/>
    <property type="match status" value="1"/>
</dbReference>
<dbReference type="GO" id="GO:0005829">
    <property type="term" value="C:cytosol"/>
    <property type="evidence" value="ECO:0007669"/>
    <property type="project" value="TreeGrafter"/>
</dbReference>
<comment type="pathway">
    <text evidence="3 12">Cofactor biosynthesis; tetrahydrofolate biosynthesis; 7,8-dihydrofolate from 2-amino-4-hydroxy-6-hydroxymethyl-7,8-dihydropteridine diphosphate and 4-aminobenzoate: step 1/2.</text>
</comment>
<accession>A0A4R8V432</accession>
<dbReference type="Gene3D" id="3.20.20.20">
    <property type="entry name" value="Dihydropteroate synthase-like"/>
    <property type="match status" value="1"/>
</dbReference>
<dbReference type="PANTHER" id="PTHR20941:SF1">
    <property type="entry name" value="FOLIC ACID SYNTHESIS PROTEIN FOL1"/>
    <property type="match status" value="1"/>
</dbReference>
<dbReference type="PANTHER" id="PTHR20941">
    <property type="entry name" value="FOLATE SYNTHESIS PROTEINS"/>
    <property type="match status" value="1"/>
</dbReference>
<dbReference type="GO" id="GO:0046654">
    <property type="term" value="P:tetrahydrofolate biosynthetic process"/>
    <property type="evidence" value="ECO:0007669"/>
    <property type="project" value="UniProtKB-UniPathway"/>
</dbReference>
<keyword evidence="8 12" id="KW-0479">Metal-binding</keyword>
<comment type="similarity">
    <text evidence="4 12">Belongs to the DHPS family.</text>
</comment>
<dbReference type="GO" id="GO:0046656">
    <property type="term" value="P:folic acid biosynthetic process"/>
    <property type="evidence" value="ECO:0007669"/>
    <property type="project" value="UniProtKB-KW"/>
</dbReference>
<dbReference type="EC" id="2.5.1.15" evidence="5 12"/>
<keyword evidence="10 12" id="KW-0289">Folate biosynthesis</keyword>
<dbReference type="EMBL" id="SOEY01000007">
    <property type="protein sequence ID" value="TFB75835.1"/>
    <property type="molecule type" value="Genomic_DNA"/>
</dbReference>
<dbReference type="InterPro" id="IPR011005">
    <property type="entry name" value="Dihydropteroate_synth-like_sf"/>
</dbReference>
<evidence type="ECO:0000256" key="1">
    <source>
        <dbReference type="ARBA" id="ARBA00000012"/>
    </source>
</evidence>
<evidence type="ECO:0000256" key="10">
    <source>
        <dbReference type="ARBA" id="ARBA00022909"/>
    </source>
</evidence>
<dbReference type="Proteomes" id="UP000298173">
    <property type="component" value="Unassembled WGS sequence"/>
</dbReference>
<dbReference type="InterPro" id="IPR045031">
    <property type="entry name" value="DHP_synth-like"/>
</dbReference>
<comment type="catalytic activity">
    <reaction evidence="1">
        <text>(7,8-dihydropterin-6-yl)methyl diphosphate + 4-aminobenzoate = 7,8-dihydropteroate + diphosphate</text>
        <dbReference type="Rhea" id="RHEA:19949"/>
        <dbReference type="ChEBI" id="CHEBI:17836"/>
        <dbReference type="ChEBI" id="CHEBI:17839"/>
        <dbReference type="ChEBI" id="CHEBI:33019"/>
        <dbReference type="ChEBI" id="CHEBI:72950"/>
        <dbReference type="EC" id="2.5.1.15"/>
    </reaction>
</comment>
<evidence type="ECO:0000256" key="6">
    <source>
        <dbReference type="ARBA" id="ARBA00016919"/>
    </source>
</evidence>
<evidence type="ECO:0000256" key="13">
    <source>
        <dbReference type="SAM" id="MobiDB-lite"/>
    </source>
</evidence>
<keyword evidence="16" id="KW-1185">Reference proteome</keyword>
<dbReference type="GO" id="GO:0046872">
    <property type="term" value="F:metal ion binding"/>
    <property type="evidence" value="ECO:0007669"/>
    <property type="project" value="UniProtKB-KW"/>
</dbReference>
<dbReference type="PROSITE" id="PS50972">
    <property type="entry name" value="PTERIN_BINDING"/>
    <property type="match status" value="1"/>
</dbReference>
<evidence type="ECO:0000256" key="8">
    <source>
        <dbReference type="ARBA" id="ARBA00022723"/>
    </source>
</evidence>
<organism evidence="15 16">
    <name type="scientific">Cryobacterium glaciale</name>
    <dbReference type="NCBI Taxonomy" id="1259145"/>
    <lineage>
        <taxon>Bacteria</taxon>
        <taxon>Bacillati</taxon>
        <taxon>Actinomycetota</taxon>
        <taxon>Actinomycetes</taxon>
        <taxon>Micrococcales</taxon>
        <taxon>Microbacteriaceae</taxon>
        <taxon>Cryobacterium</taxon>
    </lineage>
</organism>
<feature type="domain" description="Pterin-binding" evidence="14">
    <location>
        <begin position="2"/>
        <end position="256"/>
    </location>
</feature>
<dbReference type="UniPathway" id="UPA00077">
    <property type="reaction ID" value="UER00156"/>
</dbReference>
<comment type="cofactor">
    <cofactor evidence="2 12">
        <name>Mg(2+)</name>
        <dbReference type="ChEBI" id="CHEBI:18420"/>
    </cofactor>
</comment>